<evidence type="ECO:0008006" key="4">
    <source>
        <dbReference type="Google" id="ProtNLM"/>
    </source>
</evidence>
<evidence type="ECO:0000256" key="1">
    <source>
        <dbReference type="SAM" id="SignalP"/>
    </source>
</evidence>
<dbReference type="Proteomes" id="UP001319180">
    <property type="component" value="Unassembled WGS sequence"/>
</dbReference>
<keyword evidence="1" id="KW-0732">Signal</keyword>
<dbReference type="EMBL" id="JAHESC010000005">
    <property type="protein sequence ID" value="MBT1685947.1"/>
    <property type="molecule type" value="Genomic_DNA"/>
</dbReference>
<feature type="signal peptide" evidence="1">
    <location>
        <begin position="1"/>
        <end position="23"/>
    </location>
</feature>
<dbReference type="AlphaFoldDB" id="A0AAP2DAW9"/>
<dbReference type="PROSITE" id="PS51257">
    <property type="entry name" value="PROKAR_LIPOPROTEIN"/>
    <property type="match status" value="1"/>
</dbReference>
<feature type="chain" id="PRO_5042831287" description="DUF4374 domain-containing protein" evidence="1">
    <location>
        <begin position="24"/>
        <end position="400"/>
    </location>
</feature>
<organism evidence="2 3">
    <name type="scientific">Dawidia soli</name>
    <dbReference type="NCBI Taxonomy" id="2782352"/>
    <lineage>
        <taxon>Bacteria</taxon>
        <taxon>Pseudomonadati</taxon>
        <taxon>Bacteroidota</taxon>
        <taxon>Cytophagia</taxon>
        <taxon>Cytophagales</taxon>
        <taxon>Chryseotaleaceae</taxon>
        <taxon>Dawidia</taxon>
    </lineage>
</organism>
<dbReference type="RefSeq" id="WP_254089198.1">
    <property type="nucleotide sequence ID" value="NZ_JAHESC010000005.1"/>
</dbReference>
<gene>
    <name evidence="2" type="ORF">KK078_05240</name>
</gene>
<accession>A0AAP2DAW9</accession>
<sequence>MTKSLFKLSACFLAVTLLFTACSDDDSSDAGGQYVILTAIEKFGAGYITNFKDQPTGTVASVSSQSKSVTDAFGFRAYKNWLFSRTSPTGTTGLQRYTVTADGSIQEDGFIADATQFLIVDDTHGYYQDEIRGTMKLQLFNPTTMQRTGEIDFADLRKEEVAAYQVIGKHILAAKEGKLYASITYGTTQGQGYGDDQIDHIELAVINMADNKLDKVITYDGVNAVGWGSSANKMWTLGDDGALYIYSPGLGGDFSKSAVIRIKKGATEVDEDWIIRVTDYDVNSSIAIGLVRDGKLYIELPSSSLNNDFSNFEAIIFDYYAIDIATGEATKITGIPQHHYVWANEQGITEIDGRIYFWVHNPDEGVDGYYVLDNNGTSATQAFNVDHDGFTWGFVKLQNN</sequence>
<dbReference type="SUPFAM" id="SSF82171">
    <property type="entry name" value="DPP6 N-terminal domain-like"/>
    <property type="match status" value="1"/>
</dbReference>
<reference evidence="2 3" key="1">
    <citation type="submission" date="2021-05" db="EMBL/GenBank/DDBJ databases">
        <title>A Polyphasic approach of four new species of the genus Ohtaekwangia: Ohtaekwangia histidinii sp. nov., Ohtaekwangia cretensis sp. nov., Ohtaekwangia indiensis sp. nov., Ohtaekwangia reichenbachii sp. nov. from diverse environment.</title>
        <authorList>
            <person name="Octaviana S."/>
        </authorList>
    </citation>
    <scope>NUCLEOTIDE SEQUENCE [LARGE SCALE GENOMIC DNA]</scope>
    <source>
        <strain evidence="2 3">PWU37</strain>
    </source>
</reference>
<protein>
    <recommendedName>
        <fullName evidence="4">DUF4374 domain-containing protein</fullName>
    </recommendedName>
</protein>
<evidence type="ECO:0000313" key="3">
    <source>
        <dbReference type="Proteomes" id="UP001319180"/>
    </source>
</evidence>
<keyword evidence="3" id="KW-1185">Reference proteome</keyword>
<proteinExistence type="predicted"/>
<evidence type="ECO:0000313" key="2">
    <source>
        <dbReference type="EMBL" id="MBT1685947.1"/>
    </source>
</evidence>
<comment type="caution">
    <text evidence="2">The sequence shown here is derived from an EMBL/GenBank/DDBJ whole genome shotgun (WGS) entry which is preliminary data.</text>
</comment>
<name>A0AAP2DAW9_9BACT</name>